<dbReference type="Pfam" id="PF01479">
    <property type="entry name" value="S4"/>
    <property type="match status" value="1"/>
</dbReference>
<keyword evidence="3 7" id="KW-0694">RNA-binding</keyword>
<dbReference type="FunFam" id="3.30.70.580:FF:000009">
    <property type="entry name" value="Pseudouridine synthase"/>
    <property type="match status" value="1"/>
</dbReference>
<evidence type="ECO:0000256" key="8">
    <source>
        <dbReference type="RuleBase" id="RU003887"/>
    </source>
</evidence>
<dbReference type="SUPFAM" id="SSF55174">
    <property type="entry name" value="Alpha-L RNA-binding motif"/>
    <property type="match status" value="1"/>
</dbReference>
<evidence type="ECO:0000256" key="6">
    <source>
        <dbReference type="ARBA" id="ARBA00037383"/>
    </source>
</evidence>
<gene>
    <name evidence="10" type="ORF">EVA68_04825</name>
</gene>
<comment type="function">
    <text evidence="6">Responsible for synthesis of pseudouridine from uracil-2605 in 23S ribosomal RNA.</text>
</comment>
<evidence type="ECO:0000256" key="7">
    <source>
        <dbReference type="PROSITE-ProRule" id="PRU00182"/>
    </source>
</evidence>
<evidence type="ECO:0000313" key="11">
    <source>
        <dbReference type="Proteomes" id="UP000316199"/>
    </source>
</evidence>
<name>A0A520S194_9GAMM</name>
<dbReference type="AlphaFoldDB" id="A0A520S194"/>
<dbReference type="InterPro" id="IPR018496">
    <property type="entry name" value="PsdUridine_synth_RsuA/RluB_CS"/>
</dbReference>
<dbReference type="Gene3D" id="3.30.70.1560">
    <property type="entry name" value="Alpha-L RNA-binding motif"/>
    <property type="match status" value="1"/>
</dbReference>
<evidence type="ECO:0000313" key="10">
    <source>
        <dbReference type="EMBL" id="RZO76224.1"/>
    </source>
</evidence>
<dbReference type="InterPro" id="IPR020094">
    <property type="entry name" value="TruA/RsuA/RluB/E/F_N"/>
</dbReference>
<evidence type="ECO:0000256" key="2">
    <source>
        <dbReference type="ARBA" id="ARBA00022552"/>
    </source>
</evidence>
<dbReference type="InterPro" id="IPR050343">
    <property type="entry name" value="RsuA_PseudoU_synthase"/>
</dbReference>
<dbReference type="NCBIfam" id="TIGR00093">
    <property type="entry name" value="pseudouridine synthase"/>
    <property type="match status" value="1"/>
</dbReference>
<comment type="caution">
    <text evidence="10">The sequence shown here is derived from an EMBL/GenBank/DDBJ whole genome shotgun (WGS) entry which is preliminary data.</text>
</comment>
<evidence type="ECO:0000256" key="3">
    <source>
        <dbReference type="ARBA" id="ARBA00022884"/>
    </source>
</evidence>
<keyword evidence="4 8" id="KW-0413">Isomerase</keyword>
<dbReference type="Gene3D" id="3.30.70.580">
    <property type="entry name" value="Pseudouridine synthase I, catalytic domain, N-terminal subdomain"/>
    <property type="match status" value="1"/>
</dbReference>
<evidence type="ECO:0000256" key="5">
    <source>
        <dbReference type="ARBA" id="ARBA00036944"/>
    </source>
</evidence>
<sequence length="245" mass="27790">MSQKLQKTLANAGLGSRRAMENWIGAGRIKVNGTIAKLGDRVLESDTIQVDGHILAPRKAAHRHLLYNKPAGEICSRDDPEGRHTVFRNLPKLKNQRWISIGRLDFNTSGLLLFTTDGELANKLAHPSSCIDREYAVRVLGNVTDENLRNLREGVTLEDGLARFTDIKRPLGSVGANHWYYVVLMEGRNREVRRLWESQGLTVSRLKRVRFGSFFVPSRVKVGRFLELGKKETDDLYDLARVRKD</sequence>
<dbReference type="FunFam" id="3.10.290.10:FF:000003">
    <property type="entry name" value="Pseudouridine synthase"/>
    <property type="match status" value="1"/>
</dbReference>
<dbReference type="CDD" id="cd00165">
    <property type="entry name" value="S4"/>
    <property type="match status" value="1"/>
</dbReference>
<dbReference type="Proteomes" id="UP000316199">
    <property type="component" value="Unassembled WGS sequence"/>
</dbReference>
<organism evidence="10 11">
    <name type="scientific">OM182 bacterium</name>
    <dbReference type="NCBI Taxonomy" id="2510334"/>
    <lineage>
        <taxon>Bacteria</taxon>
        <taxon>Pseudomonadati</taxon>
        <taxon>Pseudomonadota</taxon>
        <taxon>Gammaproteobacteria</taxon>
        <taxon>OMG group</taxon>
        <taxon>OM182 clade</taxon>
    </lineage>
</organism>
<dbReference type="PROSITE" id="PS01149">
    <property type="entry name" value="PSI_RSU"/>
    <property type="match status" value="1"/>
</dbReference>
<dbReference type="NCBIfam" id="NF007976">
    <property type="entry name" value="PRK10700.1"/>
    <property type="match status" value="1"/>
</dbReference>
<accession>A0A520S194</accession>
<dbReference type="CDD" id="cd02556">
    <property type="entry name" value="PseudoU_synth_RluB"/>
    <property type="match status" value="1"/>
</dbReference>
<dbReference type="EC" id="5.4.99.-" evidence="8"/>
<keyword evidence="2" id="KW-0698">rRNA processing</keyword>
<feature type="domain" description="RNA-binding S4" evidence="9">
    <location>
        <begin position="3"/>
        <end position="64"/>
    </location>
</feature>
<evidence type="ECO:0000259" key="9">
    <source>
        <dbReference type="SMART" id="SM00363"/>
    </source>
</evidence>
<comment type="similarity">
    <text evidence="1 8">Belongs to the pseudouridine synthase RsuA family.</text>
</comment>
<dbReference type="PANTHER" id="PTHR47683:SF3">
    <property type="entry name" value="RIBOSOMAL LARGE SUBUNIT PSEUDOURIDINE SYNTHASE B"/>
    <property type="match status" value="1"/>
</dbReference>
<dbReference type="InterPro" id="IPR020103">
    <property type="entry name" value="PsdUridine_synth_cat_dom_sf"/>
</dbReference>
<dbReference type="GO" id="GO:0160139">
    <property type="term" value="F:23S rRNA pseudouridine(2605) synthase activity"/>
    <property type="evidence" value="ECO:0007669"/>
    <property type="project" value="UniProtKB-EC"/>
</dbReference>
<dbReference type="InterPro" id="IPR042092">
    <property type="entry name" value="PsdUridine_s_RsuA/RluB/E/F_cat"/>
</dbReference>
<dbReference type="SUPFAM" id="SSF55120">
    <property type="entry name" value="Pseudouridine synthase"/>
    <property type="match status" value="1"/>
</dbReference>
<dbReference type="Pfam" id="PF00849">
    <property type="entry name" value="PseudoU_synth_2"/>
    <property type="match status" value="1"/>
</dbReference>
<dbReference type="PANTHER" id="PTHR47683">
    <property type="entry name" value="PSEUDOURIDINE SYNTHASE FAMILY PROTEIN-RELATED"/>
    <property type="match status" value="1"/>
</dbReference>
<dbReference type="FunFam" id="3.30.70.1560:FF:000001">
    <property type="entry name" value="Pseudouridine synthase"/>
    <property type="match status" value="1"/>
</dbReference>
<dbReference type="PROSITE" id="PS50889">
    <property type="entry name" value="S4"/>
    <property type="match status" value="1"/>
</dbReference>
<dbReference type="Gene3D" id="3.10.290.10">
    <property type="entry name" value="RNA-binding S4 domain"/>
    <property type="match status" value="1"/>
</dbReference>
<dbReference type="SMART" id="SM00363">
    <property type="entry name" value="S4"/>
    <property type="match status" value="1"/>
</dbReference>
<evidence type="ECO:0000256" key="4">
    <source>
        <dbReference type="ARBA" id="ARBA00023235"/>
    </source>
</evidence>
<protein>
    <recommendedName>
        <fullName evidence="8">Pseudouridine synthase</fullName>
        <ecNumber evidence="8">5.4.99.-</ecNumber>
    </recommendedName>
</protein>
<proteinExistence type="inferred from homology"/>
<dbReference type="InterPro" id="IPR002942">
    <property type="entry name" value="S4_RNA-bd"/>
</dbReference>
<reference evidence="10 11" key="1">
    <citation type="submission" date="2019-02" db="EMBL/GenBank/DDBJ databases">
        <title>Prokaryotic population dynamics and viral predation in marine succession experiment using metagenomics: the confinement effect.</title>
        <authorList>
            <person name="Haro-Moreno J.M."/>
            <person name="Rodriguez-Valera F."/>
            <person name="Lopez-Perez M."/>
        </authorList>
    </citation>
    <scope>NUCLEOTIDE SEQUENCE [LARGE SCALE GENOMIC DNA]</scope>
    <source>
        <strain evidence="10">MED-G157</strain>
    </source>
</reference>
<dbReference type="GO" id="GO:0000455">
    <property type="term" value="P:enzyme-directed rRNA pseudouridine synthesis"/>
    <property type="evidence" value="ECO:0007669"/>
    <property type="project" value="UniProtKB-ARBA"/>
</dbReference>
<comment type="catalytic activity">
    <reaction evidence="5">
        <text>uridine(2605) in 23S rRNA = pseudouridine(2605) in 23S rRNA</text>
        <dbReference type="Rhea" id="RHEA:42520"/>
        <dbReference type="Rhea" id="RHEA-COMP:10095"/>
        <dbReference type="Rhea" id="RHEA-COMP:10096"/>
        <dbReference type="ChEBI" id="CHEBI:65314"/>
        <dbReference type="ChEBI" id="CHEBI:65315"/>
        <dbReference type="EC" id="5.4.99.22"/>
    </reaction>
</comment>
<dbReference type="InterPro" id="IPR036986">
    <property type="entry name" value="S4_RNA-bd_sf"/>
</dbReference>
<dbReference type="InterPro" id="IPR000748">
    <property type="entry name" value="PsdUridine_synth_RsuA/RluB/E/F"/>
</dbReference>
<dbReference type="GO" id="GO:0005829">
    <property type="term" value="C:cytosol"/>
    <property type="evidence" value="ECO:0007669"/>
    <property type="project" value="UniProtKB-ARBA"/>
</dbReference>
<dbReference type="InterPro" id="IPR006145">
    <property type="entry name" value="PsdUridine_synth_RsuA/RluA"/>
</dbReference>
<dbReference type="EMBL" id="SHAG01000015">
    <property type="protein sequence ID" value="RZO76224.1"/>
    <property type="molecule type" value="Genomic_DNA"/>
</dbReference>
<dbReference type="GO" id="GO:0003723">
    <property type="term" value="F:RNA binding"/>
    <property type="evidence" value="ECO:0007669"/>
    <property type="project" value="UniProtKB-KW"/>
</dbReference>
<evidence type="ECO:0000256" key="1">
    <source>
        <dbReference type="ARBA" id="ARBA00008348"/>
    </source>
</evidence>